<organism evidence="3 4">
    <name type="scientific">Pseudoneurospora amorphoporcata</name>
    <dbReference type="NCBI Taxonomy" id="241081"/>
    <lineage>
        <taxon>Eukaryota</taxon>
        <taxon>Fungi</taxon>
        <taxon>Dikarya</taxon>
        <taxon>Ascomycota</taxon>
        <taxon>Pezizomycotina</taxon>
        <taxon>Sordariomycetes</taxon>
        <taxon>Sordariomycetidae</taxon>
        <taxon>Sordariales</taxon>
        <taxon>Sordariaceae</taxon>
        <taxon>Pseudoneurospora</taxon>
    </lineage>
</organism>
<evidence type="ECO:0000256" key="1">
    <source>
        <dbReference type="SAM" id="MobiDB-lite"/>
    </source>
</evidence>
<keyword evidence="4" id="KW-1185">Reference proteome</keyword>
<sequence length="158" mass="18073">MNQPIDHPTKNPVERRKRRRGEKTSTKLAVSLSRCLLPHDSPTPSKQTKPKTAASKHTFLVYPFMMYTHTSFFHRFSSSLLFTSVNQNALLTGFVLMFPSLYTFLRLLCCAFPLIRDVGSGYRTLTRFYRPRSSENMDGGRASGKRGRRPLDRKAGVE</sequence>
<reference evidence="3" key="2">
    <citation type="submission" date="2023-06" db="EMBL/GenBank/DDBJ databases">
        <authorList>
            <consortium name="Lawrence Berkeley National Laboratory"/>
            <person name="Mondo S.J."/>
            <person name="Hensen N."/>
            <person name="Bonometti L."/>
            <person name="Westerberg I."/>
            <person name="Brannstrom I.O."/>
            <person name="Guillou S."/>
            <person name="Cros-Aarteil S."/>
            <person name="Calhoun S."/>
            <person name="Haridas S."/>
            <person name="Kuo A."/>
            <person name="Pangilinan J."/>
            <person name="Riley R."/>
            <person name="Labutti K."/>
            <person name="Andreopoulos B."/>
            <person name="Lipzen A."/>
            <person name="Chen C."/>
            <person name="Yanf M."/>
            <person name="Daum C."/>
            <person name="Ng V."/>
            <person name="Clum A."/>
            <person name="Steindorff A."/>
            <person name="Ohm R."/>
            <person name="Martin F."/>
            <person name="Silar P."/>
            <person name="Natvig D."/>
            <person name="Lalanne C."/>
            <person name="Gautier V."/>
            <person name="Ament-Velasquez S.L."/>
            <person name="Kruys A."/>
            <person name="Hutchinson M.I."/>
            <person name="Powell A.J."/>
            <person name="Barry K."/>
            <person name="Miller A.N."/>
            <person name="Grigoriev I.V."/>
            <person name="Debuchy R."/>
            <person name="Gladieux P."/>
            <person name="Thoren M.H."/>
            <person name="Johannesson H."/>
        </authorList>
    </citation>
    <scope>NUCLEOTIDE SEQUENCE</scope>
    <source>
        <strain evidence="3">CBS 626.80</strain>
    </source>
</reference>
<evidence type="ECO:0000256" key="2">
    <source>
        <dbReference type="SAM" id="Phobius"/>
    </source>
</evidence>
<dbReference type="EMBL" id="MU859061">
    <property type="protein sequence ID" value="KAK3957069.1"/>
    <property type="molecule type" value="Genomic_DNA"/>
</dbReference>
<gene>
    <name evidence="3" type="ORF">QBC32DRAFT_1630</name>
</gene>
<dbReference type="AlphaFoldDB" id="A0AAN6P3J0"/>
<feature type="transmembrane region" description="Helical" evidence="2">
    <location>
        <begin position="59"/>
        <end position="77"/>
    </location>
</feature>
<accession>A0AAN6P3J0</accession>
<reference evidence="3" key="1">
    <citation type="journal article" date="2023" name="Mol. Phylogenet. Evol.">
        <title>Genome-scale phylogeny and comparative genomics of the fungal order Sordariales.</title>
        <authorList>
            <person name="Hensen N."/>
            <person name="Bonometti L."/>
            <person name="Westerberg I."/>
            <person name="Brannstrom I.O."/>
            <person name="Guillou S."/>
            <person name="Cros-Aarteil S."/>
            <person name="Calhoun S."/>
            <person name="Haridas S."/>
            <person name="Kuo A."/>
            <person name="Mondo S."/>
            <person name="Pangilinan J."/>
            <person name="Riley R."/>
            <person name="LaButti K."/>
            <person name="Andreopoulos B."/>
            <person name="Lipzen A."/>
            <person name="Chen C."/>
            <person name="Yan M."/>
            <person name="Daum C."/>
            <person name="Ng V."/>
            <person name="Clum A."/>
            <person name="Steindorff A."/>
            <person name="Ohm R.A."/>
            <person name="Martin F."/>
            <person name="Silar P."/>
            <person name="Natvig D.O."/>
            <person name="Lalanne C."/>
            <person name="Gautier V."/>
            <person name="Ament-Velasquez S.L."/>
            <person name="Kruys A."/>
            <person name="Hutchinson M.I."/>
            <person name="Powell A.J."/>
            <person name="Barry K."/>
            <person name="Miller A.N."/>
            <person name="Grigoriev I.V."/>
            <person name="Debuchy R."/>
            <person name="Gladieux P."/>
            <person name="Hiltunen Thoren M."/>
            <person name="Johannesson H."/>
        </authorList>
    </citation>
    <scope>NUCLEOTIDE SEQUENCE</scope>
    <source>
        <strain evidence="3">CBS 626.80</strain>
    </source>
</reference>
<protein>
    <recommendedName>
        <fullName evidence="5">Transmembrane protein</fullName>
    </recommendedName>
</protein>
<feature type="region of interest" description="Disordered" evidence="1">
    <location>
        <begin position="135"/>
        <end position="158"/>
    </location>
</feature>
<comment type="caution">
    <text evidence="3">The sequence shown here is derived from an EMBL/GenBank/DDBJ whole genome shotgun (WGS) entry which is preliminary data.</text>
</comment>
<dbReference type="Proteomes" id="UP001303222">
    <property type="component" value="Unassembled WGS sequence"/>
</dbReference>
<feature type="region of interest" description="Disordered" evidence="1">
    <location>
        <begin position="1"/>
        <end position="26"/>
    </location>
</feature>
<feature type="compositionally biased region" description="Basic and acidic residues" evidence="1">
    <location>
        <begin position="149"/>
        <end position="158"/>
    </location>
</feature>
<evidence type="ECO:0000313" key="4">
    <source>
        <dbReference type="Proteomes" id="UP001303222"/>
    </source>
</evidence>
<evidence type="ECO:0008006" key="5">
    <source>
        <dbReference type="Google" id="ProtNLM"/>
    </source>
</evidence>
<keyword evidence="2" id="KW-0472">Membrane</keyword>
<name>A0AAN6P3J0_9PEZI</name>
<feature type="transmembrane region" description="Helical" evidence="2">
    <location>
        <begin position="89"/>
        <end position="115"/>
    </location>
</feature>
<keyword evidence="2" id="KW-0812">Transmembrane</keyword>
<proteinExistence type="predicted"/>
<keyword evidence="2" id="KW-1133">Transmembrane helix</keyword>
<evidence type="ECO:0000313" key="3">
    <source>
        <dbReference type="EMBL" id="KAK3957069.1"/>
    </source>
</evidence>